<evidence type="ECO:0000313" key="1">
    <source>
        <dbReference type="EMBL" id="KAI3761990.1"/>
    </source>
</evidence>
<keyword evidence="2" id="KW-1185">Reference proteome</keyword>
<protein>
    <submittedName>
        <fullName evidence="1">Uncharacterized protein</fullName>
    </submittedName>
</protein>
<dbReference type="EMBL" id="CM042034">
    <property type="protein sequence ID" value="KAI3761990.1"/>
    <property type="molecule type" value="Genomic_DNA"/>
</dbReference>
<organism evidence="1 2">
    <name type="scientific">Smallanthus sonchifolius</name>
    <dbReference type="NCBI Taxonomy" id="185202"/>
    <lineage>
        <taxon>Eukaryota</taxon>
        <taxon>Viridiplantae</taxon>
        <taxon>Streptophyta</taxon>
        <taxon>Embryophyta</taxon>
        <taxon>Tracheophyta</taxon>
        <taxon>Spermatophyta</taxon>
        <taxon>Magnoliopsida</taxon>
        <taxon>eudicotyledons</taxon>
        <taxon>Gunneridae</taxon>
        <taxon>Pentapetalae</taxon>
        <taxon>asterids</taxon>
        <taxon>campanulids</taxon>
        <taxon>Asterales</taxon>
        <taxon>Asteraceae</taxon>
        <taxon>Asteroideae</taxon>
        <taxon>Heliantheae alliance</taxon>
        <taxon>Millerieae</taxon>
        <taxon>Smallanthus</taxon>
    </lineage>
</organism>
<proteinExistence type="predicted"/>
<reference evidence="1 2" key="2">
    <citation type="journal article" date="2022" name="Mol. Ecol. Resour.">
        <title>The genomes of chicory, endive, great burdock and yacon provide insights into Asteraceae paleo-polyploidization history and plant inulin production.</title>
        <authorList>
            <person name="Fan W."/>
            <person name="Wang S."/>
            <person name="Wang H."/>
            <person name="Wang A."/>
            <person name="Jiang F."/>
            <person name="Liu H."/>
            <person name="Zhao H."/>
            <person name="Xu D."/>
            <person name="Zhang Y."/>
        </authorList>
    </citation>
    <scope>NUCLEOTIDE SEQUENCE [LARGE SCALE GENOMIC DNA]</scope>
    <source>
        <strain evidence="2">cv. Yunnan</strain>
        <tissue evidence="1">Leaves</tissue>
    </source>
</reference>
<reference evidence="2" key="1">
    <citation type="journal article" date="2022" name="Mol. Ecol. Resour.">
        <title>The genomes of chicory, endive, great burdock and yacon provide insights into Asteraceae palaeo-polyploidization history and plant inulin production.</title>
        <authorList>
            <person name="Fan W."/>
            <person name="Wang S."/>
            <person name="Wang H."/>
            <person name="Wang A."/>
            <person name="Jiang F."/>
            <person name="Liu H."/>
            <person name="Zhao H."/>
            <person name="Xu D."/>
            <person name="Zhang Y."/>
        </authorList>
    </citation>
    <scope>NUCLEOTIDE SEQUENCE [LARGE SCALE GENOMIC DNA]</scope>
    <source>
        <strain evidence="2">cv. Yunnan</strain>
    </source>
</reference>
<name>A0ACB9ETM7_9ASTR</name>
<gene>
    <name evidence="1" type="ORF">L1987_52413</name>
</gene>
<sequence>MRSITISSSNGFTELMKVKVAARHVSLLFLFWHSYCHLCLFLLLLLLWKVSTTAHQLVNIAHSWFALNPVSRALLKSKVFISLTGSPKTMFLFLKLWKIMMESETTTMVII</sequence>
<dbReference type="Proteomes" id="UP001056120">
    <property type="component" value="Linkage Group LG17"/>
</dbReference>
<accession>A0ACB9ETM7</accession>
<evidence type="ECO:0000313" key="2">
    <source>
        <dbReference type="Proteomes" id="UP001056120"/>
    </source>
</evidence>
<comment type="caution">
    <text evidence="1">The sequence shown here is derived from an EMBL/GenBank/DDBJ whole genome shotgun (WGS) entry which is preliminary data.</text>
</comment>